<organism evidence="6 7">
    <name type="scientific">Atopococcus tabaci</name>
    <dbReference type="NCBI Taxonomy" id="269774"/>
    <lineage>
        <taxon>Bacteria</taxon>
        <taxon>Bacillati</taxon>
        <taxon>Bacillota</taxon>
        <taxon>Bacilli</taxon>
        <taxon>Lactobacillales</taxon>
        <taxon>Carnobacteriaceae</taxon>
        <taxon>Atopococcus</taxon>
    </lineage>
</organism>
<dbReference type="PANTHER" id="PTHR43728:SF1">
    <property type="entry name" value="FE-S OXIDOREDUCTASE"/>
    <property type="match status" value="1"/>
</dbReference>
<keyword evidence="3" id="KW-0408">Iron</keyword>
<dbReference type="SFLD" id="SFLDG01067">
    <property type="entry name" value="SPASM/twitch_domain_containing"/>
    <property type="match status" value="1"/>
</dbReference>
<dbReference type="Pfam" id="PF04055">
    <property type="entry name" value="Radical_SAM"/>
    <property type="match status" value="1"/>
</dbReference>
<dbReference type="InterPro" id="IPR026351">
    <property type="entry name" value="rSAM_ArsS-like"/>
</dbReference>
<dbReference type="GO" id="GO:0003824">
    <property type="term" value="F:catalytic activity"/>
    <property type="evidence" value="ECO:0007669"/>
    <property type="project" value="InterPro"/>
</dbReference>
<dbReference type="InterPro" id="IPR058240">
    <property type="entry name" value="rSAM_sf"/>
</dbReference>
<feature type="domain" description="Radical SAM core" evidence="5">
    <location>
        <begin position="20"/>
        <end position="244"/>
    </location>
</feature>
<keyword evidence="2" id="KW-0479">Metal-binding</keyword>
<evidence type="ECO:0000313" key="6">
    <source>
        <dbReference type="EMBL" id="MDO5457664.1"/>
    </source>
</evidence>
<dbReference type="EMBL" id="JAUNQW010000020">
    <property type="protein sequence ID" value="MDO5457664.1"/>
    <property type="molecule type" value="Genomic_DNA"/>
</dbReference>
<dbReference type="Proteomes" id="UP001171751">
    <property type="component" value="Unassembled WGS sequence"/>
</dbReference>
<evidence type="ECO:0000313" key="7">
    <source>
        <dbReference type="Proteomes" id="UP001171751"/>
    </source>
</evidence>
<sequence length="321" mass="36947">MSDNIRSAVYTNTFEEKIEPEYRQTENINILQVNIGKICNLRCTHCHVMKDSHNEIMSKETIDTCLEFIRNHSQIDTLDITGGEPSMHPYFQYFIEEAYPLVDHLIVRTNATFLQGKTLDMYEKYPLELFISMPCYTADNTDKVRGNKVFERILKTMSKLNGIGYGIDDDRPMHLVHNPLGANLPPEQGELEKDYRNNLSEYDVTFTSLLTITNMPLGYFENFLHLTESFDEYMTLLKDAYNPETVPGLMCRQQLSVGWDGQVYDCDFNQMCNLPIEDERTIFDLVDEPDLDRNIVFRDYCFGCTAGSGSSCGGQLEGKPF</sequence>
<dbReference type="InterPro" id="IPR024521">
    <property type="entry name" value="ArsS-like_C"/>
</dbReference>
<evidence type="ECO:0000256" key="2">
    <source>
        <dbReference type="ARBA" id="ARBA00022723"/>
    </source>
</evidence>
<dbReference type="PANTHER" id="PTHR43728">
    <property type="entry name" value="SLR0304 PROTEIN"/>
    <property type="match status" value="1"/>
</dbReference>
<evidence type="ECO:0000259" key="5">
    <source>
        <dbReference type="PROSITE" id="PS51918"/>
    </source>
</evidence>
<dbReference type="CDD" id="cd01335">
    <property type="entry name" value="Radical_SAM"/>
    <property type="match status" value="1"/>
</dbReference>
<evidence type="ECO:0000256" key="4">
    <source>
        <dbReference type="ARBA" id="ARBA00023014"/>
    </source>
</evidence>
<name>A0AA43ZS98_9LACT</name>
<dbReference type="AlphaFoldDB" id="A0AA43ZS98"/>
<dbReference type="Gene3D" id="3.20.20.70">
    <property type="entry name" value="Aldolase class I"/>
    <property type="match status" value="1"/>
</dbReference>
<dbReference type="NCBIfam" id="TIGR04167">
    <property type="entry name" value="rSAM_SeCys"/>
    <property type="match status" value="1"/>
</dbReference>
<dbReference type="InterPro" id="IPR013785">
    <property type="entry name" value="Aldolase_TIM"/>
</dbReference>
<gene>
    <name evidence="6" type="primary">arsS</name>
    <name evidence="6" type="ORF">Q4F26_04885</name>
</gene>
<evidence type="ECO:0000256" key="1">
    <source>
        <dbReference type="ARBA" id="ARBA00022691"/>
    </source>
</evidence>
<dbReference type="GO" id="GO:0046872">
    <property type="term" value="F:metal ion binding"/>
    <property type="evidence" value="ECO:0007669"/>
    <property type="project" value="UniProtKB-KW"/>
</dbReference>
<protein>
    <submittedName>
        <fullName evidence="6">Arsenosugar biosynthesis radical SAM protein ArsS</fullName>
    </submittedName>
</protein>
<keyword evidence="1" id="KW-0949">S-adenosyl-L-methionine</keyword>
<accession>A0AA43ZS98</accession>
<comment type="caution">
    <text evidence="6">The sequence shown here is derived from an EMBL/GenBank/DDBJ whole genome shotgun (WGS) entry which is preliminary data.</text>
</comment>
<dbReference type="SUPFAM" id="SSF102114">
    <property type="entry name" value="Radical SAM enzymes"/>
    <property type="match status" value="1"/>
</dbReference>
<dbReference type="Pfam" id="PF12345">
    <property type="entry name" value="DUF3641"/>
    <property type="match status" value="1"/>
</dbReference>
<keyword evidence="4" id="KW-0411">Iron-sulfur</keyword>
<dbReference type="SFLD" id="SFLDS00029">
    <property type="entry name" value="Radical_SAM"/>
    <property type="match status" value="1"/>
</dbReference>
<dbReference type="InterPro" id="IPR007197">
    <property type="entry name" value="rSAM"/>
</dbReference>
<reference evidence="6" key="1">
    <citation type="submission" date="2023-07" db="EMBL/GenBank/DDBJ databases">
        <title>Between Cages and Wild: Unraveling the Impact of Captivity on Animal Microbiomes and Antimicrobial Resistance.</title>
        <authorList>
            <person name="Schmartz G.P."/>
            <person name="Rehner J."/>
            <person name="Schuff M.J."/>
            <person name="Becker S.L."/>
            <person name="Kravczyk M."/>
            <person name="Gurevich A."/>
            <person name="Francke R."/>
            <person name="Mueller R."/>
            <person name="Keller V."/>
            <person name="Keller A."/>
        </authorList>
    </citation>
    <scope>NUCLEOTIDE SEQUENCE</scope>
    <source>
        <strain evidence="6">S39M_St_73</strain>
    </source>
</reference>
<dbReference type="GO" id="GO:0051536">
    <property type="term" value="F:iron-sulfur cluster binding"/>
    <property type="evidence" value="ECO:0007669"/>
    <property type="project" value="UniProtKB-KW"/>
</dbReference>
<evidence type="ECO:0000256" key="3">
    <source>
        <dbReference type="ARBA" id="ARBA00023004"/>
    </source>
</evidence>
<keyword evidence="7" id="KW-1185">Reference proteome</keyword>
<proteinExistence type="predicted"/>
<dbReference type="PROSITE" id="PS51918">
    <property type="entry name" value="RADICAL_SAM"/>
    <property type="match status" value="1"/>
</dbReference>